<keyword evidence="2" id="KW-1185">Reference proteome</keyword>
<dbReference type="AlphaFoldDB" id="A0AAD7N229"/>
<reference evidence="1" key="1">
    <citation type="submission" date="2023-03" db="EMBL/GenBank/DDBJ databases">
        <title>Massive genome expansion in bonnet fungi (Mycena s.s.) driven by repeated elements and novel gene families across ecological guilds.</title>
        <authorList>
            <consortium name="Lawrence Berkeley National Laboratory"/>
            <person name="Harder C.B."/>
            <person name="Miyauchi S."/>
            <person name="Viragh M."/>
            <person name="Kuo A."/>
            <person name="Thoen E."/>
            <person name="Andreopoulos B."/>
            <person name="Lu D."/>
            <person name="Skrede I."/>
            <person name="Drula E."/>
            <person name="Henrissat B."/>
            <person name="Morin E."/>
            <person name="Kohler A."/>
            <person name="Barry K."/>
            <person name="LaButti K."/>
            <person name="Morin E."/>
            <person name="Salamov A."/>
            <person name="Lipzen A."/>
            <person name="Mereny Z."/>
            <person name="Hegedus B."/>
            <person name="Baldrian P."/>
            <person name="Stursova M."/>
            <person name="Weitz H."/>
            <person name="Taylor A."/>
            <person name="Grigoriev I.V."/>
            <person name="Nagy L.G."/>
            <person name="Martin F."/>
            <person name="Kauserud H."/>
        </authorList>
    </citation>
    <scope>NUCLEOTIDE SEQUENCE</scope>
    <source>
        <strain evidence="1">CBHHK188m</strain>
    </source>
</reference>
<accession>A0AAD7N229</accession>
<protein>
    <submittedName>
        <fullName evidence="1">Uncharacterized protein</fullName>
    </submittedName>
</protein>
<evidence type="ECO:0000313" key="1">
    <source>
        <dbReference type="EMBL" id="KAJ7742356.1"/>
    </source>
</evidence>
<name>A0AAD7N229_9AGAR</name>
<proteinExistence type="predicted"/>
<comment type="caution">
    <text evidence="1">The sequence shown here is derived from an EMBL/GenBank/DDBJ whole genome shotgun (WGS) entry which is preliminary data.</text>
</comment>
<organism evidence="1 2">
    <name type="scientific">Mycena maculata</name>
    <dbReference type="NCBI Taxonomy" id="230809"/>
    <lineage>
        <taxon>Eukaryota</taxon>
        <taxon>Fungi</taxon>
        <taxon>Dikarya</taxon>
        <taxon>Basidiomycota</taxon>
        <taxon>Agaricomycotina</taxon>
        <taxon>Agaricomycetes</taxon>
        <taxon>Agaricomycetidae</taxon>
        <taxon>Agaricales</taxon>
        <taxon>Marasmiineae</taxon>
        <taxon>Mycenaceae</taxon>
        <taxon>Mycena</taxon>
    </lineage>
</organism>
<gene>
    <name evidence="1" type="ORF">DFH07DRAFT_777774</name>
</gene>
<dbReference type="Proteomes" id="UP001215280">
    <property type="component" value="Unassembled WGS sequence"/>
</dbReference>
<sequence length="299" mass="32794">MIVCAHPNVWITACLQPCCRRAPGRPAVLGRNKPTQAIAVGPAWKTPRVANQAKANVPICIPWTWKPIFLGKSLAISTQLSVELHPSPLEPPDHYIFEPTDATNSFRQVHATASYEHMDVNFNVEAGGSVLGAFVWDQFVKNVAQNRDSPCKPRFTLVRLHLALSQNSPLVHSHCCVVCTSLDTVHAAYGSYFVYALSIGADTSTFLSTSTSFDLTQELRDIQVKAKGNMRPTDADLFCAIQLEELVDRVKDTLKGIGLNCQKETPLTREQIDATFAKGLVAEAVLSSGELINMFLFAV</sequence>
<dbReference type="EMBL" id="JARJLG010000118">
    <property type="protein sequence ID" value="KAJ7742356.1"/>
    <property type="molecule type" value="Genomic_DNA"/>
</dbReference>
<evidence type="ECO:0000313" key="2">
    <source>
        <dbReference type="Proteomes" id="UP001215280"/>
    </source>
</evidence>